<feature type="compositionally biased region" description="Basic and acidic residues" evidence="1">
    <location>
        <begin position="71"/>
        <end position="80"/>
    </location>
</feature>
<feature type="region of interest" description="Disordered" evidence="1">
    <location>
        <begin position="47"/>
        <end position="146"/>
    </location>
</feature>
<feature type="compositionally biased region" description="Polar residues" evidence="1">
    <location>
        <begin position="137"/>
        <end position="146"/>
    </location>
</feature>
<reference evidence="3 4" key="1">
    <citation type="submission" date="2017-12" db="EMBL/GenBank/DDBJ databases">
        <title>Comparative genomics of Botrytis spp.</title>
        <authorList>
            <person name="Valero-Jimenez C.A."/>
            <person name="Tapia P."/>
            <person name="Veloso J."/>
            <person name="Silva-Moreno E."/>
            <person name="Staats M."/>
            <person name="Valdes J.H."/>
            <person name="Van Kan J.A.L."/>
        </authorList>
    </citation>
    <scope>NUCLEOTIDE SEQUENCE [LARGE SCALE GENOMIC DNA]</scope>
    <source>
        <strain evidence="3 4">Be9601</strain>
    </source>
</reference>
<organism evidence="3 4">
    <name type="scientific">Botrytis elliptica</name>
    <dbReference type="NCBI Taxonomy" id="278938"/>
    <lineage>
        <taxon>Eukaryota</taxon>
        <taxon>Fungi</taxon>
        <taxon>Dikarya</taxon>
        <taxon>Ascomycota</taxon>
        <taxon>Pezizomycotina</taxon>
        <taxon>Leotiomycetes</taxon>
        <taxon>Helotiales</taxon>
        <taxon>Sclerotiniaceae</taxon>
        <taxon>Botrytis</taxon>
    </lineage>
</organism>
<feature type="compositionally biased region" description="Basic residues" evidence="1">
    <location>
        <begin position="81"/>
        <end position="97"/>
    </location>
</feature>
<gene>
    <name evidence="3" type="ORF">BELL_0178g00100</name>
</gene>
<keyword evidence="2" id="KW-0732">Signal</keyword>
<evidence type="ECO:0000256" key="2">
    <source>
        <dbReference type="SAM" id="SignalP"/>
    </source>
</evidence>
<evidence type="ECO:0000256" key="1">
    <source>
        <dbReference type="SAM" id="MobiDB-lite"/>
    </source>
</evidence>
<evidence type="ECO:0000313" key="4">
    <source>
        <dbReference type="Proteomes" id="UP000297229"/>
    </source>
</evidence>
<dbReference type="Proteomes" id="UP000297229">
    <property type="component" value="Unassembled WGS sequence"/>
</dbReference>
<accession>A0A4Z1JR08</accession>
<sequence>MEPVGALLIALCVLGIVGLGIGIVGEKEEVEGGNVLGILYKIMKGDACTHSALSKRERINQRKNGRKGKKGREEMKERKEKKGRKRQERKAGKKGRKERQERKAGKKGRKERQERKAKKGKAKQSKAKPGKEPKPTSKFSKARQTT</sequence>
<feature type="compositionally biased region" description="Basic residues" evidence="1">
    <location>
        <begin position="61"/>
        <end position="70"/>
    </location>
</feature>
<keyword evidence="4" id="KW-1185">Reference proteome</keyword>
<feature type="signal peptide" evidence="2">
    <location>
        <begin position="1"/>
        <end position="22"/>
    </location>
</feature>
<dbReference type="AlphaFoldDB" id="A0A4Z1JR08"/>
<name>A0A4Z1JR08_9HELO</name>
<protein>
    <submittedName>
        <fullName evidence="3">Uncharacterized protein</fullName>
    </submittedName>
</protein>
<feature type="chain" id="PRO_5021277445" evidence="2">
    <location>
        <begin position="23"/>
        <end position="146"/>
    </location>
</feature>
<evidence type="ECO:0000313" key="3">
    <source>
        <dbReference type="EMBL" id="TGO76038.1"/>
    </source>
</evidence>
<comment type="caution">
    <text evidence="3">The sequence shown here is derived from an EMBL/GenBank/DDBJ whole genome shotgun (WGS) entry which is preliminary data.</text>
</comment>
<dbReference type="EMBL" id="PQXM01000177">
    <property type="protein sequence ID" value="TGO76038.1"/>
    <property type="molecule type" value="Genomic_DNA"/>
</dbReference>
<feature type="compositionally biased region" description="Basic residues" evidence="1">
    <location>
        <begin position="104"/>
        <end position="128"/>
    </location>
</feature>
<proteinExistence type="predicted"/>